<dbReference type="Gene3D" id="1.10.730.20">
    <property type="match status" value="1"/>
</dbReference>
<feature type="domain" description="Methionyl/Valyl/Leucyl/Isoleucyl-tRNA synthetase anticodon-binding" evidence="12">
    <location>
        <begin position="715"/>
        <end position="863"/>
    </location>
</feature>
<evidence type="ECO:0000256" key="5">
    <source>
        <dbReference type="ARBA" id="ARBA00022840"/>
    </source>
</evidence>
<evidence type="ECO:0000259" key="12">
    <source>
        <dbReference type="Pfam" id="PF08264"/>
    </source>
</evidence>
<dbReference type="CDD" id="cd07960">
    <property type="entry name" value="Anticodon_Ia_Ile_BEm"/>
    <property type="match status" value="1"/>
</dbReference>
<dbReference type="PANTHER" id="PTHR42765">
    <property type="entry name" value="SOLEUCYL-TRNA SYNTHETASE"/>
    <property type="match status" value="1"/>
</dbReference>
<evidence type="ECO:0000256" key="9">
    <source>
        <dbReference type="ARBA" id="ARBA00048359"/>
    </source>
</evidence>
<keyword evidence="2 10" id="KW-0963">Cytoplasm</keyword>
<feature type="domain" description="Aminoacyl-tRNA synthetase class Ia" evidence="11">
    <location>
        <begin position="34"/>
        <end position="670"/>
    </location>
</feature>
<dbReference type="InterPro" id="IPR023585">
    <property type="entry name" value="Ile-tRNA-ligase_type1"/>
</dbReference>
<dbReference type="SUPFAM" id="SSF47323">
    <property type="entry name" value="Anticodon-binding domain of a subclass of class I aminoacyl-tRNA synthetases"/>
    <property type="match status" value="1"/>
</dbReference>
<evidence type="ECO:0000313" key="13">
    <source>
        <dbReference type="EMBL" id="AGH16682.1"/>
    </source>
</evidence>
<organism evidence="13 14">
    <name type="scientific">Candidatus Liberibacter asiaticus str. gxpsy</name>
    <dbReference type="NCBI Taxonomy" id="1174529"/>
    <lineage>
        <taxon>Bacteria</taxon>
        <taxon>Pseudomonadati</taxon>
        <taxon>Pseudomonadota</taxon>
        <taxon>Alphaproteobacteria</taxon>
        <taxon>Hyphomicrobiales</taxon>
        <taxon>Rhizobiaceae</taxon>
        <taxon>Liberibacter</taxon>
    </lineage>
</organism>
<evidence type="ECO:0000256" key="6">
    <source>
        <dbReference type="ARBA" id="ARBA00022917"/>
    </source>
</evidence>
<dbReference type="InterPro" id="IPR009008">
    <property type="entry name" value="Val/Leu/Ile-tRNA-synth_edit"/>
</dbReference>
<dbReference type="Pfam" id="PF00133">
    <property type="entry name" value="tRNA-synt_1"/>
    <property type="match status" value="1"/>
</dbReference>
<feature type="short sequence motif" description="'KMSKS' region" evidence="10">
    <location>
        <begin position="633"/>
        <end position="637"/>
    </location>
</feature>
<keyword evidence="6 10" id="KW-0648">Protein biosynthesis</keyword>
<proteinExistence type="inferred from homology"/>
<dbReference type="SUPFAM" id="SSF50677">
    <property type="entry name" value="ValRS/IleRS/LeuRS editing domain"/>
    <property type="match status" value="1"/>
</dbReference>
<keyword evidence="4 10" id="KW-0547">Nucleotide-binding</keyword>
<comment type="domain">
    <text evidence="10">IleRS has two distinct active sites: one for aminoacylation and one for editing. The misactivated valine is translocated from the active site to the editing site, which sterically excludes the correctly activated isoleucine. The single editing site contains two valyl binding pockets, one specific for each substrate (Val-AMP or Val-tRNA(Ile)).</text>
</comment>
<evidence type="ECO:0000259" key="11">
    <source>
        <dbReference type="Pfam" id="PF00133"/>
    </source>
</evidence>
<evidence type="ECO:0000256" key="8">
    <source>
        <dbReference type="ARBA" id="ARBA00025217"/>
    </source>
</evidence>
<dbReference type="InterPro" id="IPR014729">
    <property type="entry name" value="Rossmann-like_a/b/a_fold"/>
</dbReference>
<name>A0ABM5NF99_LIBAS</name>
<accession>A0ABM5NF99</accession>
<dbReference type="EMBL" id="CP004005">
    <property type="protein sequence ID" value="AGH16682.1"/>
    <property type="molecule type" value="Genomic_DNA"/>
</dbReference>
<dbReference type="RefSeq" id="WP_012778664.1">
    <property type="nucleotide sequence ID" value="NC_020549.1"/>
</dbReference>
<dbReference type="SUPFAM" id="SSF52374">
    <property type="entry name" value="Nucleotidylyl transferase"/>
    <property type="match status" value="1"/>
</dbReference>
<evidence type="ECO:0000256" key="10">
    <source>
        <dbReference type="HAMAP-Rule" id="MF_02002"/>
    </source>
</evidence>
<dbReference type="Gene3D" id="1.10.10.830">
    <property type="entry name" value="Ile-tRNA synthetase CP2 domain-like"/>
    <property type="match status" value="1"/>
</dbReference>
<dbReference type="InterPro" id="IPR002301">
    <property type="entry name" value="Ile-tRNA-ligase"/>
</dbReference>
<dbReference type="PRINTS" id="PR00984">
    <property type="entry name" value="TRNASYNTHILE"/>
</dbReference>
<reference evidence="13 14" key="1">
    <citation type="journal article" date="2013" name="Genome Announc.">
        <title>Complete Genome Sequence of a Chinese Strain of 'Candidatus Liberibacter asiaticus'.</title>
        <authorList>
            <person name="Lin H."/>
            <person name="Han C.S."/>
            <person name="Liu B."/>
            <person name="Lou B."/>
            <person name="Bai X."/>
            <person name="Deng C."/>
            <person name="Civerolo E.L."/>
            <person name="Gupta G."/>
        </authorList>
    </citation>
    <scope>NUCLEOTIDE SEQUENCE [LARGE SCALE GENOMIC DNA]</scope>
    <source>
        <strain evidence="14">gxpsy</strain>
    </source>
</reference>
<evidence type="ECO:0000256" key="1">
    <source>
        <dbReference type="ARBA" id="ARBA00006887"/>
    </source>
</evidence>
<dbReference type="HAMAP" id="MF_02002">
    <property type="entry name" value="Ile_tRNA_synth_type1"/>
    <property type="match status" value="1"/>
</dbReference>
<dbReference type="InterPro" id="IPR033708">
    <property type="entry name" value="Anticodon_Ile_BEm"/>
</dbReference>
<evidence type="ECO:0000256" key="2">
    <source>
        <dbReference type="ARBA" id="ARBA00022490"/>
    </source>
</evidence>
<dbReference type="PANTHER" id="PTHR42765:SF1">
    <property type="entry name" value="ISOLEUCINE--TRNA LIGASE, MITOCHONDRIAL"/>
    <property type="match status" value="1"/>
</dbReference>
<protein>
    <recommendedName>
        <fullName evidence="10">Isoleucine--tRNA ligase</fullName>
        <ecNumber evidence="10">6.1.1.5</ecNumber>
    </recommendedName>
    <alternativeName>
        <fullName evidence="10">Isoleucyl-tRNA synthetase</fullName>
        <shortName evidence="10">IleRS</shortName>
    </alternativeName>
</protein>
<keyword evidence="7 10" id="KW-0030">Aminoacyl-tRNA synthetase</keyword>
<dbReference type="Gene3D" id="3.90.740.10">
    <property type="entry name" value="Valyl/Leucyl/Isoleucyl-tRNA synthetase, editing domain"/>
    <property type="match status" value="1"/>
</dbReference>
<keyword evidence="14" id="KW-1185">Reference proteome</keyword>
<feature type="binding site" evidence="10">
    <location>
        <position position="636"/>
    </location>
    <ligand>
        <name>ATP</name>
        <dbReference type="ChEBI" id="CHEBI:30616"/>
    </ligand>
</feature>
<feature type="binding site" evidence="10">
    <location>
        <position position="592"/>
    </location>
    <ligand>
        <name>L-isoleucyl-5'-AMP</name>
        <dbReference type="ChEBI" id="CHEBI:178002"/>
    </ligand>
</feature>
<dbReference type="PROSITE" id="PS00178">
    <property type="entry name" value="AA_TRNA_LIGASE_I"/>
    <property type="match status" value="1"/>
</dbReference>
<evidence type="ECO:0000313" key="14">
    <source>
        <dbReference type="Proteomes" id="UP000011820"/>
    </source>
</evidence>
<dbReference type="InterPro" id="IPR001412">
    <property type="entry name" value="aa-tRNA-synth_I_CS"/>
</dbReference>
<evidence type="ECO:0000256" key="3">
    <source>
        <dbReference type="ARBA" id="ARBA00022598"/>
    </source>
</evidence>
<gene>
    <name evidence="10" type="primary">ileS</name>
    <name evidence="13" type="ORF">WSI_01560</name>
</gene>
<comment type="similarity">
    <text evidence="1 10">Belongs to the class-I aminoacyl-tRNA synthetase family. IleS type 1 subfamily.</text>
</comment>
<feature type="short sequence motif" description="'HIGH' region" evidence="10">
    <location>
        <begin position="63"/>
        <end position="73"/>
    </location>
</feature>
<comment type="caution">
    <text evidence="10">Lacks conserved residue(s) required for the propagation of feature annotation.</text>
</comment>
<dbReference type="Pfam" id="PF08264">
    <property type="entry name" value="Anticodon_1"/>
    <property type="match status" value="1"/>
</dbReference>
<dbReference type="Gene3D" id="3.40.50.620">
    <property type="entry name" value="HUPs"/>
    <property type="match status" value="2"/>
</dbReference>
<comment type="subcellular location">
    <subcellularLocation>
        <location evidence="10">Cytoplasm</location>
    </subcellularLocation>
</comment>
<sequence>MNSESKANYSGTLYLPRTDFPMRAKLPQKESELITYWQKIRLFDKIRESAVGRKNFTLHDGPPYANGHIHIGHALNKILKDVIVRSFQMRNFNACFVPGWDCHGLPIEWKVENEYLAKGKKKDDIPVNEFRQACRDSASAWVKIQSKEFQRLGIVGDFENPYTTMTRESEAQIASELLKIAESDQIYRGIKPIMWSIAEQTTLAEAEIEYHDVDSDSILVGFPVKSSADYLIKSQIVIWTTTPWTIPGNRAIAFSSNHQYGLYDVISCSGQHTFDTGKKLIISKNLAQSIANQTNVKIALVCDVKAEDLSKTMCSHPLKKLGYTFSVPLIDAEYVANDCGTGFVHVAPSHGVEDFTAWNEAKDILLNRSVDIKVPSPVDGRGFYTTEAPGFSGARVLDDAGEKGNANEVVIAALINACAILNRSIVKHSYPHSWRSKKPIIFRTTSQWFLHMDKKLGDGSTLRSRALSEVEKIRFFPSSGKNRLRSMIENRPDWLLSRQRNWGVPICFFYNEKGEILLDKAINDRIIKTFKDQGSDAWFSEGSRDFFLGDRASEPWIQSKDILDVWFDSACTHTILLGKDPKLAWPADVYLEGSDQHRGWFQHSLLESCATRGSTPFTSLITHGFSVDENGEKMSKSKGNVVFPEEIISESGADVLRYWAVNSDYHDDQRLGKNIIQTNIDTYRKLRNTIRWMLGMLAHDTGNEPSLADMPALEQLMLHRLTELDQVVREAYDAFNFKEVVRQLTNFSNAELSSFYFDIRKDSLYCDSPSSLKRLSSIAVIRILCRHLIIWIAPILPFTAEEAWLSLNPEAVSVHLELFPIIPLEWQNACLSKKWGKILQLRKVVTSALEIERKAKHIGSSLETAPTLYITDSSLISNIEGENLAEICITSDITIVHSNGPTDAFRLSDVPNVSVQCLKAEGKKCARSWRVTKDVGLDASYPDVSARDAAVLHELGYPKNSNV</sequence>
<keyword evidence="3 10" id="KW-0436">Ligase</keyword>
<dbReference type="EC" id="6.1.1.5" evidence="10"/>
<dbReference type="InterPro" id="IPR050081">
    <property type="entry name" value="Ile-tRNA_ligase"/>
</dbReference>
<dbReference type="GeneID" id="93076683"/>
<dbReference type="InterPro" id="IPR009080">
    <property type="entry name" value="tRNAsynth_Ia_anticodon-bd"/>
</dbReference>
<comment type="subunit">
    <text evidence="10">Monomer.</text>
</comment>
<comment type="function">
    <text evidence="8 10">Catalyzes the attachment of isoleucine to tRNA(Ile). As IleRS can inadvertently accommodate and process structurally similar amino acids such as valine, to avoid such errors it has two additional distinct tRNA(Ile)-dependent editing activities. One activity is designated as 'pretransfer' editing and involves the hydrolysis of activated Val-AMP. The other activity is designated 'posttransfer' editing and involves deacylation of mischarged Val-tRNA(Ile).</text>
</comment>
<dbReference type="InterPro" id="IPR013155">
    <property type="entry name" value="M/V/L/I-tRNA-synth_anticd-bd"/>
</dbReference>
<dbReference type="InterPro" id="IPR002300">
    <property type="entry name" value="aa-tRNA-synth_Ia"/>
</dbReference>
<dbReference type="Proteomes" id="UP000011820">
    <property type="component" value="Chromosome"/>
</dbReference>
<dbReference type="NCBIfam" id="TIGR00392">
    <property type="entry name" value="ileS"/>
    <property type="match status" value="1"/>
</dbReference>
<keyword evidence="5 10" id="KW-0067">ATP-binding</keyword>
<comment type="catalytic activity">
    <reaction evidence="9 10">
        <text>tRNA(Ile) + L-isoleucine + ATP = L-isoleucyl-tRNA(Ile) + AMP + diphosphate</text>
        <dbReference type="Rhea" id="RHEA:11060"/>
        <dbReference type="Rhea" id="RHEA-COMP:9666"/>
        <dbReference type="Rhea" id="RHEA-COMP:9695"/>
        <dbReference type="ChEBI" id="CHEBI:30616"/>
        <dbReference type="ChEBI" id="CHEBI:33019"/>
        <dbReference type="ChEBI" id="CHEBI:58045"/>
        <dbReference type="ChEBI" id="CHEBI:78442"/>
        <dbReference type="ChEBI" id="CHEBI:78528"/>
        <dbReference type="ChEBI" id="CHEBI:456215"/>
        <dbReference type="EC" id="6.1.1.5"/>
    </reaction>
</comment>
<evidence type="ECO:0000256" key="7">
    <source>
        <dbReference type="ARBA" id="ARBA00023146"/>
    </source>
</evidence>
<evidence type="ECO:0000256" key="4">
    <source>
        <dbReference type="ARBA" id="ARBA00022741"/>
    </source>
</evidence>